<dbReference type="EMBL" id="VSSY01000010">
    <property type="protein sequence ID" value="TYL78524.1"/>
    <property type="molecule type" value="Genomic_DNA"/>
</dbReference>
<comment type="caution">
    <text evidence="1">The sequence shown here is derived from an EMBL/GenBank/DDBJ whole genome shotgun (WGS) entry which is preliminary data.</text>
</comment>
<accession>A0A5D3K1D0</accession>
<sequence>MRHSIFVLFSIFLLTGCLSRGQLQDGAVTNARTPQEKRDVLLSYATGEHSASWERSRYLDYGEEDDKFISNLVITCSASEDRDCVKTFYNKKADEAEINFRKKCFSDNNCKKNLLVNENSRDLNQQYNLLISYNRFQSGDADYMARMICGAISKNQRAGMPRNQSEGIIRGISGIEPISRDILVKIGDACWVLSSYGYHDPMTLLSSPR</sequence>
<evidence type="ECO:0008006" key="3">
    <source>
        <dbReference type="Google" id="ProtNLM"/>
    </source>
</evidence>
<dbReference type="RefSeq" id="WP_127469885.1">
    <property type="nucleotide sequence ID" value="NZ_CAWOYW010000011.1"/>
</dbReference>
<evidence type="ECO:0000313" key="1">
    <source>
        <dbReference type="EMBL" id="TYL78524.1"/>
    </source>
</evidence>
<protein>
    <recommendedName>
        <fullName evidence="3">Lipoprotein</fullName>
    </recommendedName>
</protein>
<gene>
    <name evidence="1" type="ORF">FXN67_13965</name>
</gene>
<dbReference type="Proteomes" id="UP000322977">
    <property type="component" value="Unassembled WGS sequence"/>
</dbReference>
<name>A0A5D3K1D0_KLEPN</name>
<dbReference type="PROSITE" id="PS51257">
    <property type="entry name" value="PROKAR_LIPOPROTEIN"/>
    <property type="match status" value="1"/>
</dbReference>
<proteinExistence type="predicted"/>
<dbReference type="AlphaFoldDB" id="A0A5D3K1D0"/>
<reference evidence="1 2" key="1">
    <citation type="submission" date="2019-08" db="EMBL/GenBank/DDBJ databases">
        <title>Phenotypic and genetic characterization of extended-spectrum b-lactamase-producing hypermucoviscous Klebsiella pneumoniae from Chile.</title>
        <authorList>
            <person name="Morales-Leon F."/>
            <person name="Caro C."/>
            <person name="Opazo-Capurro A."/>
            <person name="Lincopan N."/>
            <person name="Dominguez-Yevenes M."/>
            <person name="Lima C."/>
            <person name="Bello-Toledo H."/>
            <person name="Gonzalez-Rocha G."/>
        </authorList>
    </citation>
    <scope>NUCLEOTIDE SEQUENCE [LARGE SCALE GENOMIC DNA]</scope>
    <source>
        <strain evidence="1 2">UCO-494</strain>
    </source>
</reference>
<organism evidence="1 2">
    <name type="scientific">Klebsiella pneumoniae</name>
    <dbReference type="NCBI Taxonomy" id="573"/>
    <lineage>
        <taxon>Bacteria</taxon>
        <taxon>Pseudomonadati</taxon>
        <taxon>Pseudomonadota</taxon>
        <taxon>Gammaproteobacteria</taxon>
        <taxon>Enterobacterales</taxon>
        <taxon>Enterobacteriaceae</taxon>
        <taxon>Klebsiella/Raoultella group</taxon>
        <taxon>Klebsiella</taxon>
        <taxon>Klebsiella pneumoniae complex</taxon>
    </lineage>
</organism>
<evidence type="ECO:0000313" key="2">
    <source>
        <dbReference type="Proteomes" id="UP000322977"/>
    </source>
</evidence>